<comment type="catalytic activity">
    <reaction evidence="10">
        <text>L-threonyl-[protein] + ATP = O-phospho-L-threonyl-[protein] + ADP + H(+)</text>
        <dbReference type="Rhea" id="RHEA:46608"/>
        <dbReference type="Rhea" id="RHEA-COMP:11060"/>
        <dbReference type="Rhea" id="RHEA-COMP:11605"/>
        <dbReference type="ChEBI" id="CHEBI:15378"/>
        <dbReference type="ChEBI" id="CHEBI:30013"/>
        <dbReference type="ChEBI" id="CHEBI:30616"/>
        <dbReference type="ChEBI" id="CHEBI:61977"/>
        <dbReference type="ChEBI" id="CHEBI:456216"/>
        <dbReference type="EC" id="2.7.11.1"/>
    </reaction>
</comment>
<evidence type="ECO:0000256" key="6">
    <source>
        <dbReference type="ARBA" id="ARBA00022741"/>
    </source>
</evidence>
<keyword evidence="8" id="KW-0067">ATP-binding</keyword>
<evidence type="ECO:0000256" key="11">
    <source>
        <dbReference type="ARBA" id="ARBA00048679"/>
    </source>
</evidence>
<keyword evidence="9" id="KW-0460">Magnesium</keyword>
<name>A0A1I0KIM7_9BACT</name>
<dbReference type="Proteomes" id="UP000199181">
    <property type="component" value="Unassembled WGS sequence"/>
</dbReference>
<evidence type="ECO:0000256" key="4">
    <source>
        <dbReference type="ARBA" id="ARBA00022679"/>
    </source>
</evidence>
<dbReference type="InterPro" id="IPR000687">
    <property type="entry name" value="RIO_kinase"/>
</dbReference>
<evidence type="ECO:0000256" key="5">
    <source>
        <dbReference type="ARBA" id="ARBA00022723"/>
    </source>
</evidence>
<comment type="catalytic activity">
    <reaction evidence="11">
        <text>L-seryl-[protein] + ATP = O-phospho-L-seryl-[protein] + ADP + H(+)</text>
        <dbReference type="Rhea" id="RHEA:17989"/>
        <dbReference type="Rhea" id="RHEA-COMP:9863"/>
        <dbReference type="Rhea" id="RHEA-COMP:11604"/>
        <dbReference type="ChEBI" id="CHEBI:15378"/>
        <dbReference type="ChEBI" id="CHEBI:29999"/>
        <dbReference type="ChEBI" id="CHEBI:30616"/>
        <dbReference type="ChEBI" id="CHEBI:83421"/>
        <dbReference type="ChEBI" id="CHEBI:456216"/>
        <dbReference type="EC" id="2.7.11.1"/>
    </reaction>
</comment>
<protein>
    <recommendedName>
        <fullName evidence="2">non-specific serine/threonine protein kinase</fullName>
        <ecNumber evidence="2">2.7.11.1</ecNumber>
    </recommendedName>
</protein>
<feature type="domain" description="RIO kinase" evidence="13">
    <location>
        <begin position="3"/>
        <end position="235"/>
    </location>
</feature>
<dbReference type="Pfam" id="PF01163">
    <property type="entry name" value="RIO1"/>
    <property type="match status" value="1"/>
</dbReference>
<dbReference type="PROSITE" id="PS00109">
    <property type="entry name" value="PROTEIN_KINASE_TYR"/>
    <property type="match status" value="1"/>
</dbReference>
<evidence type="ECO:0000259" key="13">
    <source>
        <dbReference type="SMART" id="SM00090"/>
    </source>
</evidence>
<evidence type="ECO:0000256" key="9">
    <source>
        <dbReference type="ARBA" id="ARBA00022842"/>
    </source>
</evidence>
<feature type="region of interest" description="Disordered" evidence="12">
    <location>
        <begin position="310"/>
        <end position="496"/>
    </location>
</feature>
<evidence type="ECO:0000256" key="7">
    <source>
        <dbReference type="ARBA" id="ARBA00022777"/>
    </source>
</evidence>
<dbReference type="RefSeq" id="WP_245767683.1">
    <property type="nucleotide sequence ID" value="NZ_FOIJ01000011.1"/>
</dbReference>
<dbReference type="GO" id="GO:0046872">
    <property type="term" value="F:metal ion binding"/>
    <property type="evidence" value="ECO:0007669"/>
    <property type="project" value="UniProtKB-KW"/>
</dbReference>
<evidence type="ECO:0000256" key="8">
    <source>
        <dbReference type="ARBA" id="ARBA00022840"/>
    </source>
</evidence>
<reference evidence="15" key="1">
    <citation type="submission" date="2016-10" db="EMBL/GenBank/DDBJ databases">
        <authorList>
            <person name="Varghese N."/>
            <person name="Submissions S."/>
        </authorList>
    </citation>
    <scope>NUCLEOTIDE SEQUENCE [LARGE SCALE GENOMIC DNA]</scope>
    <source>
        <strain evidence="15">DSM 16858</strain>
    </source>
</reference>
<evidence type="ECO:0000256" key="2">
    <source>
        <dbReference type="ARBA" id="ARBA00012513"/>
    </source>
</evidence>
<evidence type="ECO:0000313" key="14">
    <source>
        <dbReference type="EMBL" id="SEU24727.1"/>
    </source>
</evidence>
<dbReference type="Gene3D" id="1.10.510.10">
    <property type="entry name" value="Transferase(Phosphotransferase) domain 1"/>
    <property type="match status" value="1"/>
</dbReference>
<dbReference type="Gene3D" id="3.30.200.20">
    <property type="entry name" value="Phosphorylase Kinase, domain 1"/>
    <property type="match status" value="1"/>
</dbReference>
<keyword evidence="6" id="KW-0547">Nucleotide-binding</keyword>
<keyword evidence="3" id="KW-0723">Serine/threonine-protein kinase</keyword>
<feature type="compositionally biased region" description="Basic and acidic residues" evidence="12">
    <location>
        <begin position="410"/>
        <end position="421"/>
    </location>
</feature>
<dbReference type="GO" id="GO:0005524">
    <property type="term" value="F:ATP binding"/>
    <property type="evidence" value="ECO:0007669"/>
    <property type="project" value="UniProtKB-KW"/>
</dbReference>
<dbReference type="SUPFAM" id="SSF56112">
    <property type="entry name" value="Protein kinase-like (PK-like)"/>
    <property type="match status" value="1"/>
</dbReference>
<feature type="compositionally biased region" description="Gly residues" evidence="12">
    <location>
        <begin position="432"/>
        <end position="447"/>
    </location>
</feature>
<dbReference type="InterPro" id="IPR018934">
    <property type="entry name" value="RIO_dom"/>
</dbReference>
<feature type="compositionally biased region" description="Basic and acidic residues" evidence="12">
    <location>
        <begin position="266"/>
        <end position="279"/>
    </location>
</feature>
<feature type="region of interest" description="Disordered" evidence="12">
    <location>
        <begin position="241"/>
        <end position="279"/>
    </location>
</feature>
<evidence type="ECO:0000256" key="10">
    <source>
        <dbReference type="ARBA" id="ARBA00047899"/>
    </source>
</evidence>
<gene>
    <name evidence="14" type="ORF">SAMN05443639_111121</name>
</gene>
<dbReference type="SMART" id="SM00090">
    <property type="entry name" value="RIO"/>
    <property type="match status" value="1"/>
</dbReference>
<dbReference type="PANTHER" id="PTHR45723">
    <property type="entry name" value="SERINE/THREONINE-PROTEIN KINASE RIO1"/>
    <property type="match status" value="1"/>
</dbReference>
<proteinExistence type="inferred from homology"/>
<organism evidence="14 15">
    <name type="scientific">Stigmatella erecta</name>
    <dbReference type="NCBI Taxonomy" id="83460"/>
    <lineage>
        <taxon>Bacteria</taxon>
        <taxon>Pseudomonadati</taxon>
        <taxon>Myxococcota</taxon>
        <taxon>Myxococcia</taxon>
        <taxon>Myxococcales</taxon>
        <taxon>Cystobacterineae</taxon>
        <taxon>Archangiaceae</taxon>
        <taxon>Stigmatella</taxon>
    </lineage>
</organism>
<dbReference type="GO" id="GO:0004674">
    <property type="term" value="F:protein serine/threonine kinase activity"/>
    <property type="evidence" value="ECO:0007669"/>
    <property type="project" value="UniProtKB-KW"/>
</dbReference>
<keyword evidence="7 14" id="KW-0418">Kinase</keyword>
<dbReference type="InterPro" id="IPR051272">
    <property type="entry name" value="RIO-type_Ser/Thr_kinase"/>
</dbReference>
<dbReference type="InterPro" id="IPR008266">
    <property type="entry name" value="Tyr_kinase_AS"/>
</dbReference>
<keyword evidence="5" id="KW-0479">Metal-binding</keyword>
<keyword evidence="4" id="KW-0808">Transferase</keyword>
<evidence type="ECO:0000256" key="3">
    <source>
        <dbReference type="ARBA" id="ARBA00022527"/>
    </source>
</evidence>
<evidence type="ECO:0000256" key="1">
    <source>
        <dbReference type="ARBA" id="ARBA00009196"/>
    </source>
</evidence>
<feature type="compositionally biased region" description="Low complexity" evidence="12">
    <location>
        <begin position="462"/>
        <end position="477"/>
    </location>
</feature>
<dbReference type="InterPro" id="IPR011009">
    <property type="entry name" value="Kinase-like_dom_sf"/>
</dbReference>
<dbReference type="AlphaFoldDB" id="A0A1I0KIM7"/>
<comment type="similarity">
    <text evidence="1">Belongs to the protein kinase superfamily. RIO-type Ser/Thr kinase family.</text>
</comment>
<keyword evidence="15" id="KW-1185">Reference proteome</keyword>
<evidence type="ECO:0000256" key="12">
    <source>
        <dbReference type="SAM" id="MobiDB-lite"/>
    </source>
</evidence>
<sequence>MHEALQLLLTDGVIDEVAARLKSGKEADVYIVTQGGQYVAAKIYKERSQRNFKNNAGYKEGRMVRNSRTQRAMDKGSRFGQAASEEEWKATESEALSKLFAAGVRVPAPVMFYEGVLLMELVVDTEGQPAPRLVDATFSNAEAAEDYYRDLRQQAVRMLCCDIIHGDLSAYNILLGAHGPTIIDFPQIVSAAANSRAEFFFNRDLENLRLFFSGFAPSLKGRTGDAAEIWKAYVRRELTPDFEPSGRAAPGFRGSRDGGRPGGQRPPREGGRPPFRDRRPAPVQEVAAAAPVPAPAPAEAEDEFALLRQGGGERPKVAQQSARNGKGGERPHRQGPGGPRGGPPNRSPGHRGHEPRSPGGAPHRPHEPRTPGGAPHRPHEPRPAGGPQHRSSEARSPGAKPAEAGASRPADARGFRGDRRSPSHGAGRSSGTPGGGRPPHAGPGGGRPAQAGQGPRNERSQAPRPGAGQGRRGASPAVSYVSRVNEPSADGSTEES</sequence>
<dbReference type="EMBL" id="FOIJ01000011">
    <property type="protein sequence ID" value="SEU24727.1"/>
    <property type="molecule type" value="Genomic_DNA"/>
</dbReference>
<accession>A0A1I0KIM7</accession>
<evidence type="ECO:0000313" key="15">
    <source>
        <dbReference type="Proteomes" id="UP000199181"/>
    </source>
</evidence>
<dbReference type="EC" id="2.7.11.1" evidence="2"/>